<organism evidence="9 10">
    <name type="scientific">Mastacembelus armatus</name>
    <name type="common">zig-zag eel</name>
    <dbReference type="NCBI Taxonomy" id="205130"/>
    <lineage>
        <taxon>Eukaryota</taxon>
        <taxon>Metazoa</taxon>
        <taxon>Chordata</taxon>
        <taxon>Craniata</taxon>
        <taxon>Vertebrata</taxon>
        <taxon>Euteleostomi</taxon>
        <taxon>Actinopterygii</taxon>
        <taxon>Neopterygii</taxon>
        <taxon>Teleostei</taxon>
        <taxon>Neoteleostei</taxon>
        <taxon>Acanthomorphata</taxon>
        <taxon>Anabantaria</taxon>
        <taxon>Synbranchiformes</taxon>
        <taxon>Mastacembelidae</taxon>
        <taxon>Mastacembelus</taxon>
    </lineage>
</organism>
<dbReference type="SUPFAM" id="SSF48726">
    <property type="entry name" value="Immunoglobulin"/>
    <property type="match status" value="2"/>
</dbReference>
<evidence type="ECO:0000256" key="2">
    <source>
        <dbReference type="ARBA" id="ARBA00022729"/>
    </source>
</evidence>
<keyword evidence="4" id="KW-0325">Glycoprotein</keyword>
<dbReference type="InterPro" id="IPR013783">
    <property type="entry name" value="Ig-like_fold"/>
</dbReference>
<feature type="compositionally biased region" description="Basic and acidic residues" evidence="5">
    <location>
        <begin position="644"/>
        <end position="657"/>
    </location>
</feature>
<dbReference type="Ensembl" id="ENSMAMT00000021141.2">
    <property type="protein sequence ID" value="ENSMAMP00000020603.2"/>
    <property type="gene ID" value="ENSMAMG00000013886.2"/>
</dbReference>
<feature type="compositionally biased region" description="Polar residues" evidence="5">
    <location>
        <begin position="688"/>
        <end position="708"/>
    </location>
</feature>
<proteinExistence type="predicted"/>
<dbReference type="PROSITE" id="PS50835">
    <property type="entry name" value="IG_LIKE"/>
    <property type="match status" value="1"/>
</dbReference>
<feature type="compositionally biased region" description="Low complexity" evidence="5">
    <location>
        <begin position="383"/>
        <end position="395"/>
    </location>
</feature>
<dbReference type="InterPro" id="IPR007110">
    <property type="entry name" value="Ig-like_dom"/>
</dbReference>
<keyword evidence="10" id="KW-1185">Reference proteome</keyword>
<comment type="subcellular location">
    <subcellularLocation>
        <location evidence="1">Membrane</location>
    </subcellularLocation>
</comment>
<feature type="compositionally biased region" description="Polar residues" evidence="5">
    <location>
        <begin position="396"/>
        <end position="405"/>
    </location>
</feature>
<evidence type="ECO:0000313" key="9">
    <source>
        <dbReference type="Ensembl" id="ENSMAMP00000020603.2"/>
    </source>
</evidence>
<dbReference type="AlphaFoldDB" id="A0A3Q3M114"/>
<evidence type="ECO:0000256" key="4">
    <source>
        <dbReference type="ARBA" id="ARBA00023180"/>
    </source>
</evidence>
<dbReference type="PANTHER" id="PTHR12080">
    <property type="entry name" value="SIGNALING LYMPHOCYTIC ACTIVATION MOLECULE"/>
    <property type="match status" value="1"/>
</dbReference>
<reference evidence="9" key="1">
    <citation type="submission" date="2025-08" db="UniProtKB">
        <authorList>
            <consortium name="Ensembl"/>
        </authorList>
    </citation>
    <scope>IDENTIFICATION</scope>
</reference>
<feature type="compositionally biased region" description="Basic and acidic residues" evidence="5">
    <location>
        <begin position="564"/>
        <end position="573"/>
    </location>
</feature>
<feature type="transmembrane region" description="Helical" evidence="6">
    <location>
        <begin position="210"/>
        <end position="233"/>
    </location>
</feature>
<dbReference type="SMART" id="SM00409">
    <property type="entry name" value="IG"/>
    <property type="match status" value="1"/>
</dbReference>
<evidence type="ECO:0000313" key="10">
    <source>
        <dbReference type="Proteomes" id="UP000261640"/>
    </source>
</evidence>
<dbReference type="InterPro" id="IPR036179">
    <property type="entry name" value="Ig-like_dom_sf"/>
</dbReference>
<dbReference type="InterPro" id="IPR003599">
    <property type="entry name" value="Ig_sub"/>
</dbReference>
<sequence>MIHLYILLCCIFTAAQVSGQSSIYALKGQSVTLRPEVSGQPEQLLWKHKGNKVVEFDGSEQQVYSPFDNRITLDWHSAELDVKDLRYEDSGEYELEVYMNKMLHRSQYNVKVIDRVPKPTISCETHNGSSSNTDGAQATLMCSVESKEPQSLMKFEWISRGNVQPGPELTIHLKDKHDDEEYSCRVSNPLTLETSTFIAKDCYPDETSSVGVAVGIGLTILLTVIVIASICFCKQRHKACFAQRMQSDLEGHESPARAKGLVQIRIEQFETNSGGQNLPPASPPGSGKKTSQNDEDKPLLQEPCFSQQLDQSNTDLNPDDPDGNYCNDTNTHSEHGMQTQAETPRKGCVKKLRSHFEQNSGDQNLPPASPPGKAEDKDEETESPPAAQPSLPLSQKSSGLETNETTGEHMEGADPDQVTGESAEENVQKSESSDLERRNGPTNFTSPKEEGPETTLHEQESNLPQEETSSQEDKCQEKSESGCVKKLRSHFEQNSGDQNLPPASPPGSGKKTSQNDEDKPLLQKPCFSQQHDQSNTDLNPDDPDGNYYNASDKHPVHAMETQDETPRKGKAEDKDEETESPPAAQPSLPLSQKSSGLETNETTGEHMEGADPDQVTGESAEENVQKSESSDLERRNGPTNFTSPKEEGPETTLHEQESNLPQEETSSEEDKCQEKSESGNEQEDLPLDNSQQPQSPTTPDNTNDTVQAPLNAAQVDTDNDKEGKTRHDSCESEGQPDSSLAEADEDEDKGENIENEDQCDPGIKKPE</sequence>
<feature type="compositionally biased region" description="Polar residues" evidence="5">
    <location>
        <begin position="326"/>
        <end position="342"/>
    </location>
</feature>
<dbReference type="GO" id="GO:0016020">
    <property type="term" value="C:membrane"/>
    <property type="evidence" value="ECO:0007669"/>
    <property type="project" value="UniProtKB-SubCell"/>
</dbReference>
<dbReference type="Proteomes" id="UP000261640">
    <property type="component" value="Unplaced"/>
</dbReference>
<dbReference type="RefSeq" id="XP_026152150.1">
    <property type="nucleotide sequence ID" value="XM_026296365.1"/>
</dbReference>
<feature type="region of interest" description="Disordered" evidence="5">
    <location>
        <begin position="270"/>
        <end position="767"/>
    </location>
</feature>
<dbReference type="OrthoDB" id="9427418at2759"/>
<dbReference type="InParanoid" id="A0A3Q3M114"/>
<evidence type="ECO:0000256" key="1">
    <source>
        <dbReference type="ARBA" id="ARBA00004370"/>
    </source>
</evidence>
<reference evidence="9" key="2">
    <citation type="submission" date="2025-09" db="UniProtKB">
        <authorList>
            <consortium name="Ensembl"/>
        </authorList>
    </citation>
    <scope>IDENTIFICATION</scope>
</reference>
<keyword evidence="6" id="KW-1133">Transmembrane helix</keyword>
<dbReference type="GeneTree" id="ENSGT01030000234540"/>
<dbReference type="PANTHER" id="PTHR12080:SF55">
    <property type="entry name" value="LYMPHOCYTE FUNCTION-ASSOCIATED ANTIGEN 3"/>
    <property type="match status" value="1"/>
</dbReference>
<feature type="compositionally biased region" description="Basic and acidic residues" evidence="5">
    <location>
        <begin position="447"/>
        <end position="460"/>
    </location>
</feature>
<feature type="compositionally biased region" description="Basic and acidic residues" evidence="5">
    <location>
        <begin position="471"/>
        <end position="480"/>
    </location>
</feature>
<feature type="compositionally biased region" description="Low complexity" evidence="5">
    <location>
        <begin position="580"/>
        <end position="592"/>
    </location>
</feature>
<feature type="domain" description="Ig-like" evidence="8">
    <location>
        <begin position="119"/>
        <end position="195"/>
    </location>
</feature>
<evidence type="ECO:0000259" key="8">
    <source>
        <dbReference type="PROSITE" id="PS50835"/>
    </source>
</evidence>
<feature type="compositionally biased region" description="Polar residues" evidence="5">
    <location>
        <begin position="526"/>
        <end position="538"/>
    </location>
</feature>
<feature type="compositionally biased region" description="Polar residues" evidence="5">
    <location>
        <begin position="304"/>
        <end position="316"/>
    </location>
</feature>
<feature type="compositionally biased region" description="Basic and acidic residues" evidence="5">
    <location>
        <begin position="668"/>
        <end position="678"/>
    </location>
</feature>
<dbReference type="STRING" id="205130.ENSMAMP00000020603"/>
<evidence type="ECO:0000256" key="7">
    <source>
        <dbReference type="SAM" id="SignalP"/>
    </source>
</evidence>
<feature type="signal peptide" evidence="7">
    <location>
        <begin position="1"/>
        <end position="19"/>
    </location>
</feature>
<feature type="compositionally biased region" description="Basic and acidic residues" evidence="5">
    <location>
        <begin position="426"/>
        <end position="439"/>
    </location>
</feature>
<keyword evidence="2 7" id="KW-0732">Signal</keyword>
<feature type="compositionally biased region" description="Basic and acidic residues" evidence="5">
    <location>
        <begin position="718"/>
        <end position="730"/>
    </location>
</feature>
<name>A0A3Q3M114_9TELE</name>
<keyword evidence="3 6" id="KW-0472">Membrane</keyword>
<feature type="compositionally biased region" description="Acidic residues" evidence="5">
    <location>
        <begin position="742"/>
        <end position="759"/>
    </location>
</feature>
<feature type="compositionally biased region" description="Basic and acidic residues" evidence="5">
    <location>
        <begin position="623"/>
        <end position="636"/>
    </location>
</feature>
<dbReference type="GeneID" id="113123957"/>
<protein>
    <submittedName>
        <fullName evidence="9">CD58 molecule</fullName>
    </submittedName>
</protein>
<evidence type="ECO:0000256" key="5">
    <source>
        <dbReference type="SAM" id="MobiDB-lite"/>
    </source>
</evidence>
<accession>A0A3Q3M114</accession>
<feature type="chain" id="PRO_5030081317" evidence="7">
    <location>
        <begin position="20"/>
        <end position="767"/>
    </location>
</feature>
<feature type="compositionally biased region" description="Polar residues" evidence="5">
    <location>
        <begin position="593"/>
        <end position="602"/>
    </location>
</feature>
<dbReference type="Gene3D" id="2.60.40.10">
    <property type="entry name" value="Immunoglobulins"/>
    <property type="match status" value="2"/>
</dbReference>
<keyword evidence="6" id="KW-0812">Transmembrane</keyword>
<dbReference type="InterPro" id="IPR015631">
    <property type="entry name" value="CD2/SLAM_rcpt"/>
</dbReference>
<evidence type="ECO:0000256" key="3">
    <source>
        <dbReference type="ARBA" id="ARBA00023136"/>
    </source>
</evidence>
<evidence type="ECO:0000256" key="6">
    <source>
        <dbReference type="SAM" id="Phobius"/>
    </source>
</evidence>